<evidence type="ECO:0000259" key="1">
    <source>
        <dbReference type="Pfam" id="PF00248"/>
    </source>
</evidence>
<dbReference type="CDD" id="cd19152">
    <property type="entry name" value="AKR_AKR15A"/>
    <property type="match status" value="1"/>
</dbReference>
<proteinExistence type="predicted"/>
<dbReference type="Proteomes" id="UP000634134">
    <property type="component" value="Unassembled WGS sequence"/>
</dbReference>
<protein>
    <submittedName>
        <fullName evidence="2">Aldo/keto reductase</fullName>
    </submittedName>
</protein>
<name>A0ABR9WB67_9BACT</name>
<keyword evidence="3" id="KW-1185">Reference proteome</keyword>
<reference evidence="3" key="1">
    <citation type="submission" date="2023-07" db="EMBL/GenBank/DDBJ databases">
        <title>Dyadobacter sp. nov 'subterranea' isolated from contaminted grondwater.</title>
        <authorList>
            <person name="Szabo I."/>
            <person name="Al-Omari J."/>
            <person name="Szerdahelyi S.G."/>
            <person name="Rado J."/>
        </authorList>
    </citation>
    <scope>NUCLEOTIDE SEQUENCE [LARGE SCALE GENOMIC DNA]</scope>
    <source>
        <strain evidence="3">UP-52</strain>
    </source>
</reference>
<dbReference type="PANTHER" id="PTHR42686">
    <property type="entry name" value="GH17980P-RELATED"/>
    <property type="match status" value="1"/>
</dbReference>
<feature type="domain" description="NADP-dependent oxidoreductase" evidence="1">
    <location>
        <begin position="20"/>
        <end position="336"/>
    </location>
</feature>
<organism evidence="2 3">
    <name type="scientific">Dyadobacter subterraneus</name>
    <dbReference type="NCBI Taxonomy" id="2773304"/>
    <lineage>
        <taxon>Bacteria</taxon>
        <taxon>Pseudomonadati</taxon>
        <taxon>Bacteroidota</taxon>
        <taxon>Cytophagia</taxon>
        <taxon>Cytophagales</taxon>
        <taxon>Spirosomataceae</taxon>
        <taxon>Dyadobacter</taxon>
    </lineage>
</organism>
<comment type="caution">
    <text evidence="2">The sequence shown here is derived from an EMBL/GenBank/DDBJ whole genome shotgun (WGS) entry which is preliminary data.</text>
</comment>
<dbReference type="InterPro" id="IPR036812">
    <property type="entry name" value="NAD(P)_OxRdtase_dom_sf"/>
</dbReference>
<evidence type="ECO:0000313" key="2">
    <source>
        <dbReference type="EMBL" id="MBE9462712.1"/>
    </source>
</evidence>
<dbReference type="EMBL" id="JACYGY010000001">
    <property type="protein sequence ID" value="MBE9462712.1"/>
    <property type="molecule type" value="Genomic_DNA"/>
</dbReference>
<dbReference type="InterPro" id="IPR020471">
    <property type="entry name" value="AKR"/>
</dbReference>
<dbReference type="RefSeq" id="WP_194120899.1">
    <property type="nucleotide sequence ID" value="NZ_JACYGY010000001.1"/>
</dbReference>
<sequence length="346" mass="37920">MQTNTWQNQNSGKIHLPPTVFGTSCLGNIYHATSHEQKQAIVEACMKNSPARAVFDSAGKYGAGLALKSLGKSLDALNVDPKNVVISNKLGWYQVPLTTPEPTFEPGIWKDLTHDAVQRISYEGILECFYQGNELLGPYTSQLASVHDPDEYLAKAQSIEEENDLYADILGAYRALAELKASGEISGIGVGAKQWGVIERISKDVALDWVMIANSLTLHDHPRELLEFISGLHNKGVTVINSAVFNGGFLVGSDYYNYGLVDKNTPSGKSLYAWRSEFWRLCEQFGISPAHACLNFGFTIPGVSSVAVSTTNAAKVKQNIDMVTADIPEDFWHALKRQGLIDNPIL</sequence>
<dbReference type="Pfam" id="PF00248">
    <property type="entry name" value="Aldo_ket_red"/>
    <property type="match status" value="1"/>
</dbReference>
<dbReference type="SUPFAM" id="SSF51430">
    <property type="entry name" value="NAD(P)-linked oxidoreductase"/>
    <property type="match status" value="1"/>
</dbReference>
<dbReference type="Gene3D" id="3.20.20.100">
    <property type="entry name" value="NADP-dependent oxidoreductase domain"/>
    <property type="match status" value="1"/>
</dbReference>
<dbReference type="InterPro" id="IPR023210">
    <property type="entry name" value="NADP_OxRdtase_dom"/>
</dbReference>
<evidence type="ECO:0000313" key="3">
    <source>
        <dbReference type="Proteomes" id="UP000634134"/>
    </source>
</evidence>
<accession>A0ABR9WB67</accession>
<dbReference type="PANTHER" id="PTHR42686:SF1">
    <property type="entry name" value="GH17980P-RELATED"/>
    <property type="match status" value="1"/>
</dbReference>
<gene>
    <name evidence="2" type="ORF">IEE83_12535</name>
</gene>